<accession>A0A1H8VNV7</accession>
<evidence type="ECO:0000313" key="10">
    <source>
        <dbReference type="EMBL" id="SEP16980.1"/>
    </source>
</evidence>
<dbReference type="GO" id="GO:0008299">
    <property type="term" value="P:isoprenoid biosynthetic process"/>
    <property type="evidence" value="ECO:0007669"/>
    <property type="project" value="UniProtKB-KW"/>
</dbReference>
<dbReference type="InterPro" id="IPR033248">
    <property type="entry name" value="Transketolase_C"/>
</dbReference>
<evidence type="ECO:0000256" key="8">
    <source>
        <dbReference type="ARBA" id="ARBA00023229"/>
    </source>
</evidence>
<evidence type="ECO:0000256" key="6">
    <source>
        <dbReference type="ARBA" id="ARBA00022977"/>
    </source>
</evidence>
<sequence>MSIATREAYGQALVELSKNPKVVVLDADLAKATKTIDFKKACPERFFDMGISEQDMIGTAAGLATCGKIPFASTFAIFAAGRAFEQIRNSVAYPKLNVKIAATHAGVTVGEDGGSHQAVEDISLMRSIPNMVVLNPADAIEAKQAISFAAEYYGPVYIRLGRAATPAIHDESYKFEMGKGEVLREGKDVAIIATGIMVAKALEAADQLKAEGIEATVVNIGTIKPLDKELVLKVAKATGKVVTAEEHSVVGGLGSAVCELLAQEHPTKVRMIGINDCFGSSGKPAELLACHSLTAECIAGTVKSF</sequence>
<dbReference type="GO" id="GO:0016740">
    <property type="term" value="F:transferase activity"/>
    <property type="evidence" value="ECO:0007669"/>
    <property type="project" value="UniProtKB-KW"/>
</dbReference>
<dbReference type="RefSeq" id="WP_091747080.1">
    <property type="nucleotide sequence ID" value="NZ_FODY01000012.1"/>
</dbReference>
<dbReference type="Gene3D" id="3.40.50.920">
    <property type="match status" value="1"/>
</dbReference>
<evidence type="ECO:0000256" key="7">
    <source>
        <dbReference type="ARBA" id="ARBA00023052"/>
    </source>
</evidence>
<name>A0A1H8VNV7_9FIRM</name>
<dbReference type="PANTHER" id="PTHR43825">
    <property type="entry name" value="PYRUVATE DEHYDROGENASE E1 COMPONENT"/>
    <property type="match status" value="1"/>
</dbReference>
<keyword evidence="4" id="KW-0479">Metal-binding</keyword>
<dbReference type="InterPro" id="IPR009014">
    <property type="entry name" value="Transketo_C/PFOR_II"/>
</dbReference>
<dbReference type="InterPro" id="IPR005475">
    <property type="entry name" value="Transketolase-like_Pyr-bd"/>
</dbReference>
<comment type="cofactor">
    <cofactor evidence="1">
        <name>thiamine diphosphate</name>
        <dbReference type="ChEBI" id="CHEBI:58937"/>
    </cofactor>
</comment>
<reference evidence="10 11" key="1">
    <citation type="submission" date="2016-10" db="EMBL/GenBank/DDBJ databases">
        <authorList>
            <person name="de Groot N.N."/>
        </authorList>
    </citation>
    <scope>NUCLEOTIDE SEQUENCE [LARGE SCALE GENOMIC DNA]</scope>
    <source>
        <strain evidence="10 11">DSM 13305</strain>
    </source>
</reference>
<dbReference type="FunFam" id="3.40.50.970:FF:000129">
    <property type="entry name" value="Transketolase"/>
    <property type="match status" value="1"/>
</dbReference>
<dbReference type="Pfam" id="PF02779">
    <property type="entry name" value="Transket_pyr"/>
    <property type="match status" value="1"/>
</dbReference>
<organism evidence="10 11">
    <name type="scientific">Propionispora vibrioides</name>
    <dbReference type="NCBI Taxonomy" id="112903"/>
    <lineage>
        <taxon>Bacteria</taxon>
        <taxon>Bacillati</taxon>
        <taxon>Bacillota</taxon>
        <taxon>Negativicutes</taxon>
        <taxon>Selenomonadales</taxon>
        <taxon>Sporomusaceae</taxon>
        <taxon>Propionispora</taxon>
    </lineage>
</organism>
<dbReference type="EMBL" id="FODY01000012">
    <property type="protein sequence ID" value="SEP16980.1"/>
    <property type="molecule type" value="Genomic_DNA"/>
</dbReference>
<dbReference type="SMART" id="SM00861">
    <property type="entry name" value="Transket_pyr"/>
    <property type="match status" value="1"/>
</dbReference>
<dbReference type="Proteomes" id="UP000198847">
    <property type="component" value="Unassembled WGS sequence"/>
</dbReference>
<evidence type="ECO:0000259" key="9">
    <source>
        <dbReference type="SMART" id="SM00861"/>
    </source>
</evidence>
<dbReference type="PANTHER" id="PTHR43825:SF1">
    <property type="entry name" value="TRANSKETOLASE-LIKE PYRIMIDINE-BINDING DOMAIN-CONTAINING PROTEIN"/>
    <property type="match status" value="1"/>
</dbReference>
<evidence type="ECO:0000256" key="2">
    <source>
        <dbReference type="ARBA" id="ARBA00007131"/>
    </source>
</evidence>
<dbReference type="InterPro" id="IPR051157">
    <property type="entry name" value="PDH/Transketolase"/>
</dbReference>
<keyword evidence="3" id="KW-0808">Transferase</keyword>
<evidence type="ECO:0000256" key="4">
    <source>
        <dbReference type="ARBA" id="ARBA00022723"/>
    </source>
</evidence>
<dbReference type="Pfam" id="PF02780">
    <property type="entry name" value="Transketolase_C"/>
    <property type="match status" value="1"/>
</dbReference>
<dbReference type="OrthoDB" id="8732661at2"/>
<dbReference type="SUPFAM" id="SSF52518">
    <property type="entry name" value="Thiamin diphosphate-binding fold (THDP-binding)"/>
    <property type="match status" value="1"/>
</dbReference>
<dbReference type="GO" id="GO:0046872">
    <property type="term" value="F:metal ion binding"/>
    <property type="evidence" value="ECO:0007669"/>
    <property type="project" value="UniProtKB-KW"/>
</dbReference>
<dbReference type="STRING" id="112903.SAMN04490178_11237"/>
<dbReference type="AlphaFoldDB" id="A0A1H8VNV7"/>
<dbReference type="SUPFAM" id="SSF52922">
    <property type="entry name" value="TK C-terminal domain-like"/>
    <property type="match status" value="1"/>
</dbReference>
<evidence type="ECO:0000256" key="3">
    <source>
        <dbReference type="ARBA" id="ARBA00022679"/>
    </source>
</evidence>
<keyword evidence="5" id="KW-0460">Magnesium</keyword>
<keyword evidence="7" id="KW-0786">Thiamine pyrophosphate</keyword>
<evidence type="ECO:0000313" key="11">
    <source>
        <dbReference type="Proteomes" id="UP000198847"/>
    </source>
</evidence>
<dbReference type="FunFam" id="3.40.50.920:FF:000002">
    <property type="entry name" value="1-deoxy-D-xylulose-5-phosphate synthase"/>
    <property type="match status" value="1"/>
</dbReference>
<keyword evidence="6" id="KW-0784">Thiamine biosynthesis</keyword>
<comment type="similarity">
    <text evidence="2">Belongs to the transketolase family.</text>
</comment>
<evidence type="ECO:0000256" key="1">
    <source>
        <dbReference type="ARBA" id="ARBA00001964"/>
    </source>
</evidence>
<proteinExistence type="inferred from homology"/>
<gene>
    <name evidence="10" type="ORF">SAMN04490178_11237</name>
</gene>
<dbReference type="InterPro" id="IPR029061">
    <property type="entry name" value="THDP-binding"/>
</dbReference>
<evidence type="ECO:0000256" key="5">
    <source>
        <dbReference type="ARBA" id="ARBA00022842"/>
    </source>
</evidence>
<dbReference type="Gene3D" id="3.40.50.970">
    <property type="match status" value="1"/>
</dbReference>
<feature type="domain" description="Transketolase-like pyrimidine-binding" evidence="9">
    <location>
        <begin position="3"/>
        <end position="167"/>
    </location>
</feature>
<keyword evidence="11" id="KW-1185">Reference proteome</keyword>
<protein>
    <submittedName>
        <fullName evidence="10">Transketolase subunit B</fullName>
    </submittedName>
</protein>
<keyword evidence="8" id="KW-0414">Isoprene biosynthesis</keyword>
<dbReference type="GO" id="GO:0009228">
    <property type="term" value="P:thiamine biosynthetic process"/>
    <property type="evidence" value="ECO:0007669"/>
    <property type="project" value="UniProtKB-KW"/>
</dbReference>
<dbReference type="CDD" id="cd07033">
    <property type="entry name" value="TPP_PYR_DXS_TK_like"/>
    <property type="match status" value="1"/>
</dbReference>